<keyword evidence="11" id="KW-1185">Reference proteome</keyword>
<evidence type="ECO:0000313" key="8">
    <source>
        <dbReference type="EMBL" id="MDQ6597733.1"/>
    </source>
</evidence>
<feature type="transmembrane region" description="Helical" evidence="7">
    <location>
        <begin position="294"/>
        <end position="313"/>
    </location>
</feature>
<evidence type="ECO:0000256" key="1">
    <source>
        <dbReference type="ARBA" id="ARBA00004141"/>
    </source>
</evidence>
<dbReference type="PANTHER" id="PTHR22550:SF5">
    <property type="entry name" value="LEUCINE ZIPPER PROTEIN 4"/>
    <property type="match status" value="1"/>
</dbReference>
<accession>A0A4R5VJF6</accession>
<dbReference type="InterPro" id="IPR050768">
    <property type="entry name" value="UPF0353/GerABKA_families"/>
</dbReference>
<keyword evidence="4 7" id="KW-1133">Transmembrane helix</keyword>
<name>A0A4R5VJF6_9BACI</name>
<gene>
    <name evidence="9" type="ORF">E2K98_26750</name>
    <name evidence="8" type="ORF">RCG21_15405</name>
</gene>
<evidence type="ECO:0000256" key="4">
    <source>
        <dbReference type="ARBA" id="ARBA00022989"/>
    </source>
</evidence>
<evidence type="ECO:0000256" key="2">
    <source>
        <dbReference type="ARBA" id="ARBA00005278"/>
    </source>
</evidence>
<feature type="transmembrane region" description="Helical" evidence="7">
    <location>
        <begin position="333"/>
        <end position="351"/>
    </location>
</feature>
<dbReference type="EMBL" id="JAVGVR010000001">
    <property type="protein sequence ID" value="MDQ6597733.1"/>
    <property type="molecule type" value="Genomic_DNA"/>
</dbReference>
<comment type="subcellular location">
    <subcellularLocation>
        <location evidence="6">Cell membrane</location>
    </subcellularLocation>
    <subcellularLocation>
        <location evidence="1">Membrane</location>
        <topology evidence="1">Multi-pass membrane protein</topology>
    </subcellularLocation>
</comment>
<feature type="transmembrane region" description="Helical" evidence="7">
    <location>
        <begin position="363"/>
        <end position="383"/>
    </location>
</feature>
<feature type="transmembrane region" description="Helical" evidence="7">
    <location>
        <begin position="414"/>
        <end position="441"/>
    </location>
</feature>
<dbReference type="GO" id="GO:0005886">
    <property type="term" value="C:plasma membrane"/>
    <property type="evidence" value="ECO:0007669"/>
    <property type="project" value="UniProtKB-SubCell"/>
</dbReference>
<keyword evidence="5 6" id="KW-0472">Membrane</keyword>
<dbReference type="Proteomes" id="UP000295132">
    <property type="component" value="Unassembled WGS sequence"/>
</dbReference>
<keyword evidence="3 7" id="KW-0812">Transmembrane</keyword>
<organism evidence="9 10">
    <name type="scientific">Bacillus salipaludis</name>
    <dbReference type="NCBI Taxonomy" id="2547811"/>
    <lineage>
        <taxon>Bacteria</taxon>
        <taxon>Bacillati</taxon>
        <taxon>Bacillota</taxon>
        <taxon>Bacilli</taxon>
        <taxon>Bacillales</taxon>
        <taxon>Bacillaceae</taxon>
        <taxon>Bacillus</taxon>
    </lineage>
</organism>
<evidence type="ECO:0000313" key="10">
    <source>
        <dbReference type="Proteomes" id="UP000295132"/>
    </source>
</evidence>
<evidence type="ECO:0000313" key="9">
    <source>
        <dbReference type="EMBL" id="TDK56339.1"/>
    </source>
</evidence>
<proteinExistence type="inferred from homology"/>
<comment type="caution">
    <text evidence="9">The sequence shown here is derived from an EMBL/GenBank/DDBJ whole genome shotgun (WGS) entry which is preliminary data.</text>
</comment>
<evidence type="ECO:0000256" key="5">
    <source>
        <dbReference type="ARBA" id="ARBA00023136"/>
    </source>
</evidence>
<evidence type="ECO:0000256" key="6">
    <source>
        <dbReference type="PIRNR" id="PIRNR005690"/>
    </source>
</evidence>
<evidence type="ECO:0000256" key="7">
    <source>
        <dbReference type="SAM" id="Phobius"/>
    </source>
</evidence>
<dbReference type="InterPro" id="IPR004995">
    <property type="entry name" value="Spore_Ger"/>
</dbReference>
<reference evidence="8" key="2">
    <citation type="submission" date="2023-08" db="EMBL/GenBank/DDBJ databases">
        <title>Nitrogen cycling bacteria in agricultural field soils.</title>
        <authorList>
            <person name="Jang J."/>
        </authorList>
    </citation>
    <scope>NUCLEOTIDE SEQUENCE</scope>
    <source>
        <strain evidence="8">PS3-36</strain>
    </source>
</reference>
<protein>
    <submittedName>
        <fullName evidence="9">Spore germination protein</fullName>
    </submittedName>
</protein>
<evidence type="ECO:0000256" key="3">
    <source>
        <dbReference type="ARBA" id="ARBA00022692"/>
    </source>
</evidence>
<reference evidence="9 10" key="1">
    <citation type="submission" date="2019-03" db="EMBL/GenBank/DDBJ databases">
        <title>Bacillus niacini sp. nov. a Nicotinate-Metabolizing Mesophile Isolated from Soil.</title>
        <authorList>
            <person name="Zhang G."/>
        </authorList>
    </citation>
    <scope>NUCLEOTIDE SEQUENCE [LARGE SCALE GENOMIC DNA]</scope>
    <source>
        <strain evidence="9 10">WN066</strain>
    </source>
</reference>
<dbReference type="GO" id="GO:0009847">
    <property type="term" value="P:spore germination"/>
    <property type="evidence" value="ECO:0007669"/>
    <property type="project" value="UniProtKB-UniRule"/>
</dbReference>
<dbReference type="PANTHER" id="PTHR22550">
    <property type="entry name" value="SPORE GERMINATION PROTEIN"/>
    <property type="match status" value="1"/>
</dbReference>
<dbReference type="PIRSF" id="PIRSF005690">
    <property type="entry name" value="GerBA"/>
    <property type="match status" value="1"/>
</dbReference>
<dbReference type="EMBL" id="SMYO01000023">
    <property type="protein sequence ID" value="TDK56339.1"/>
    <property type="molecule type" value="Genomic_DNA"/>
</dbReference>
<comment type="similarity">
    <text evidence="2 6">Belongs to the GerABKA family.</text>
</comment>
<feature type="transmembrane region" description="Helical" evidence="7">
    <location>
        <begin position="389"/>
        <end position="407"/>
    </location>
</feature>
<dbReference type="AlphaFoldDB" id="A0A4R5VJF6"/>
<sequence length="494" mass="54932">MNLNNKTSSVLDYNIQALNTMLGKSSDFQIREITLTSIDKQAAVLFIDEIVDSNSVQQYVIEPLLSYKLPGFQTDVELLSFIELSVIQVKKITRVEDMNLASSELLKGKTLVILEGISTFLSTDTTKWNARSVESPKGQRVAKGPDVGFTENRSTNISLVRKIIKNPNVRVSTKQYGTNTHTDVSVMYIENIVDKQILETIYKRLENLHLDAVLEANYIESVLTKESKSFFPLVLNTDRPDVVAAEMLEGRIAIFVDGSPYILIAPAVLIQFFQTPEDYYFSNTGFINTRLIRFSLFFLSLYIPGAYVAFMTYHANLLPVKLLVGFVSQRELVPFPTSLEVTILIIVIIAINESSTRLQQNIAVTVSIFGGIILGQSAIESQLVEPPSLVIVSVTYILVSVVPIYQLRITAANITLCFIAGGAALGFYGIALLSLVLLLHLCSLRSFGVPYLSPFAPFVAHDLKDSAIQLSLDEMINDESHFTKEENMDETDEA</sequence>
<dbReference type="RefSeq" id="WP_133339560.1">
    <property type="nucleotide sequence ID" value="NZ_JAVGVR010000001.1"/>
</dbReference>
<dbReference type="Pfam" id="PF03323">
    <property type="entry name" value="GerA"/>
    <property type="match status" value="1"/>
</dbReference>
<evidence type="ECO:0000313" key="11">
    <source>
        <dbReference type="Proteomes" id="UP001178888"/>
    </source>
</evidence>
<dbReference type="Proteomes" id="UP001178888">
    <property type="component" value="Unassembled WGS sequence"/>
</dbReference>